<keyword evidence="4" id="KW-0560">Oxidoreductase</keyword>
<evidence type="ECO:0000256" key="1">
    <source>
        <dbReference type="ARBA" id="ARBA00007992"/>
    </source>
</evidence>
<dbReference type="InterPro" id="IPR002938">
    <property type="entry name" value="FAD-bd"/>
</dbReference>
<keyword evidence="3" id="KW-0274">FAD</keyword>
<dbReference type="Gene3D" id="3.50.50.60">
    <property type="entry name" value="FAD/NAD(P)-binding domain"/>
    <property type="match status" value="1"/>
</dbReference>
<protein>
    <recommendedName>
        <fullName evidence="6">FAD-binding domain-containing protein</fullName>
    </recommendedName>
</protein>
<comment type="caution">
    <text evidence="7">The sequence shown here is derived from an EMBL/GenBank/DDBJ whole genome shotgun (WGS) entry which is preliminary data.</text>
</comment>
<organism evidence="7 8">
    <name type="scientific">Phyllosticta capitalensis</name>
    <dbReference type="NCBI Taxonomy" id="121624"/>
    <lineage>
        <taxon>Eukaryota</taxon>
        <taxon>Fungi</taxon>
        <taxon>Dikarya</taxon>
        <taxon>Ascomycota</taxon>
        <taxon>Pezizomycotina</taxon>
        <taxon>Dothideomycetes</taxon>
        <taxon>Dothideomycetes incertae sedis</taxon>
        <taxon>Botryosphaeriales</taxon>
        <taxon>Phyllostictaceae</taxon>
        <taxon>Phyllosticta</taxon>
    </lineage>
</organism>
<evidence type="ECO:0000259" key="6">
    <source>
        <dbReference type="Pfam" id="PF01494"/>
    </source>
</evidence>
<gene>
    <name evidence="7" type="ORF">HDK90DRAFT_284579</name>
</gene>
<proteinExistence type="inferred from homology"/>
<dbReference type="EMBL" id="JBBWRZ010000006">
    <property type="protein sequence ID" value="KAK8233934.1"/>
    <property type="molecule type" value="Genomic_DNA"/>
</dbReference>
<dbReference type="Proteomes" id="UP001492380">
    <property type="component" value="Unassembled WGS sequence"/>
</dbReference>
<dbReference type="SUPFAM" id="SSF54373">
    <property type="entry name" value="FAD-linked reductases, C-terminal domain"/>
    <property type="match status" value="1"/>
</dbReference>
<comment type="similarity">
    <text evidence="1">Belongs to the paxM FAD-dependent monooxygenase family.</text>
</comment>
<feature type="domain" description="FAD-binding" evidence="6">
    <location>
        <begin position="8"/>
        <end position="363"/>
    </location>
</feature>
<evidence type="ECO:0000256" key="2">
    <source>
        <dbReference type="ARBA" id="ARBA00022630"/>
    </source>
</evidence>
<evidence type="ECO:0000256" key="5">
    <source>
        <dbReference type="ARBA" id="ARBA00023033"/>
    </source>
</evidence>
<name>A0ABR1YNX6_9PEZI</name>
<evidence type="ECO:0000313" key="7">
    <source>
        <dbReference type="EMBL" id="KAK8233934.1"/>
    </source>
</evidence>
<reference evidence="7 8" key="1">
    <citation type="submission" date="2024-04" db="EMBL/GenBank/DDBJ databases">
        <title>Phyllosticta paracitricarpa is synonymous to the EU quarantine fungus P. citricarpa based on phylogenomic analyses.</title>
        <authorList>
            <consortium name="Lawrence Berkeley National Laboratory"/>
            <person name="Van Ingen-Buijs V.A."/>
            <person name="Van Westerhoven A.C."/>
            <person name="Haridas S."/>
            <person name="Skiadas P."/>
            <person name="Martin F."/>
            <person name="Groenewald J.Z."/>
            <person name="Crous P.W."/>
            <person name="Seidl M.F."/>
        </authorList>
    </citation>
    <scope>NUCLEOTIDE SEQUENCE [LARGE SCALE GENOMIC DNA]</scope>
    <source>
        <strain evidence="7 8">CBS 123374</strain>
    </source>
</reference>
<dbReference type="InterPro" id="IPR050493">
    <property type="entry name" value="FAD-dep_Monooxygenase_BioMet"/>
</dbReference>
<dbReference type="InterPro" id="IPR036188">
    <property type="entry name" value="FAD/NAD-bd_sf"/>
</dbReference>
<dbReference type="SUPFAM" id="SSF51905">
    <property type="entry name" value="FAD/NAD(P)-binding domain"/>
    <property type="match status" value="1"/>
</dbReference>
<sequence>MAATWTQLDVAVVGGGIGGLAAATSLRRAGHKVTIYERADFAGEVGASISCAANGTQWLVDWGVDVPIGRPVILQKLILHDWKTGAVQDVYDLSDYKDRWGNVYNMFHRVNMHEMLMKSATGEGEGIPAVLKVNHKCQEIDHEKGLIYFENGVVAQHDLIVGADGIGSAVRKTLGIVPDRKLSDSTCLHCIVKTEDVHRLGLLDLTPNSAIEFWGGDGIDKIVYSPCREGEINSFYCFFPTAKSKHGGEGWNYTATVEEILSPYPDLDPRLLELFRNSEDIKPWRLFVHQPYPHWQSGRTCIMGDASHPMMPDQSQGACQAIEDAAALGIIFGPEFSFTQDVNAGLKMYEEVRKPRATRVQEASARARVNISERIGFSSNKNSVRYKVANETGKLTIEEMNEYDMKQHVRTLVLEKARGKSAEAPQLGMEAASAGVSVA</sequence>
<dbReference type="PANTHER" id="PTHR13789">
    <property type="entry name" value="MONOOXYGENASE"/>
    <property type="match status" value="1"/>
</dbReference>
<accession>A0ABR1YNX6</accession>
<evidence type="ECO:0000313" key="8">
    <source>
        <dbReference type="Proteomes" id="UP001492380"/>
    </source>
</evidence>
<evidence type="ECO:0000256" key="3">
    <source>
        <dbReference type="ARBA" id="ARBA00022827"/>
    </source>
</evidence>
<evidence type="ECO:0000256" key="4">
    <source>
        <dbReference type="ARBA" id="ARBA00023002"/>
    </source>
</evidence>
<dbReference type="Pfam" id="PF01494">
    <property type="entry name" value="FAD_binding_3"/>
    <property type="match status" value="1"/>
</dbReference>
<keyword evidence="2" id="KW-0285">Flavoprotein</keyword>
<dbReference type="PRINTS" id="PR00420">
    <property type="entry name" value="RNGMNOXGNASE"/>
</dbReference>
<keyword evidence="5" id="KW-0503">Monooxygenase</keyword>
<keyword evidence="8" id="KW-1185">Reference proteome</keyword>
<dbReference type="PANTHER" id="PTHR13789:SF172">
    <property type="entry name" value="HYDROXYLASE, PUTATIVE (AFU_ORTHOLOGUE AFUA_1G12410)-RELATED"/>
    <property type="match status" value="1"/>
</dbReference>